<organism evidence="4 5">
    <name type="scientific">Auricularia subglabra (strain TFB-10046 / SS5)</name>
    <name type="common">White-rot fungus</name>
    <name type="synonym">Auricularia delicata (strain TFB10046)</name>
    <dbReference type="NCBI Taxonomy" id="717982"/>
    <lineage>
        <taxon>Eukaryota</taxon>
        <taxon>Fungi</taxon>
        <taxon>Dikarya</taxon>
        <taxon>Basidiomycota</taxon>
        <taxon>Agaricomycotina</taxon>
        <taxon>Agaricomycetes</taxon>
        <taxon>Auriculariales</taxon>
        <taxon>Auriculariaceae</taxon>
        <taxon>Auricularia</taxon>
    </lineage>
</organism>
<proteinExistence type="predicted"/>
<dbReference type="EMBL" id="JH687856">
    <property type="protein sequence ID" value="EJD36657.1"/>
    <property type="molecule type" value="Genomic_DNA"/>
</dbReference>
<sequence>MWYRQVLKGDKDSTSFGMVTEIRAWLRRFKKKLGIKLSRTSRQASTDQGAPPIVPSSGAGAGTANVPSEPHVPDTTQVLEDDPPGGTAAPASHIQEVTDEIQRAEHDLRSADRLGGTMGQVINSTPEVWKASRSTWDLLTDVGSGLKILSRVVDAAGKPFIAQDERDEAFEEMLTKMRDTFRHVEKELYPEHSTSSKKPVRYETELLLEILQASERCAHFIKAEYITRNFWARGTKNVGHGSEIDHRIEGFGIEFAELQNAWQRAKIEYLVRDVGPSRGENYLQNTRAGVFEQLSKWIEDPEARQVLFLVGVAGSGKSVIADTIASKRESIGAFFAFDRGVEGRGPRHLLRTIAYQLAWWNERYWDELVKGLKAMPFLADSLDIGVQWEHLIVKPLEELSSLPSVLLRQKTNLANVC</sequence>
<dbReference type="AlphaFoldDB" id="J0D9T0"/>
<feature type="domain" description="Nephrocystin 3-like N-terminal" evidence="3">
    <location>
        <begin position="293"/>
        <end position="397"/>
    </location>
</feature>
<reference evidence="5" key="1">
    <citation type="journal article" date="2012" name="Science">
        <title>The Paleozoic origin of enzymatic lignin decomposition reconstructed from 31 fungal genomes.</title>
        <authorList>
            <person name="Floudas D."/>
            <person name="Binder M."/>
            <person name="Riley R."/>
            <person name="Barry K."/>
            <person name="Blanchette R.A."/>
            <person name="Henrissat B."/>
            <person name="Martinez A.T."/>
            <person name="Otillar R."/>
            <person name="Spatafora J.W."/>
            <person name="Yadav J.S."/>
            <person name="Aerts A."/>
            <person name="Benoit I."/>
            <person name="Boyd A."/>
            <person name="Carlson A."/>
            <person name="Copeland A."/>
            <person name="Coutinho P.M."/>
            <person name="de Vries R.P."/>
            <person name="Ferreira P."/>
            <person name="Findley K."/>
            <person name="Foster B."/>
            <person name="Gaskell J."/>
            <person name="Glotzer D."/>
            <person name="Gorecki P."/>
            <person name="Heitman J."/>
            <person name="Hesse C."/>
            <person name="Hori C."/>
            <person name="Igarashi K."/>
            <person name="Jurgens J.A."/>
            <person name="Kallen N."/>
            <person name="Kersten P."/>
            <person name="Kohler A."/>
            <person name="Kuees U."/>
            <person name="Kumar T.K.A."/>
            <person name="Kuo A."/>
            <person name="LaButti K."/>
            <person name="Larrondo L.F."/>
            <person name="Lindquist E."/>
            <person name="Ling A."/>
            <person name="Lombard V."/>
            <person name="Lucas S."/>
            <person name="Lundell T."/>
            <person name="Martin R."/>
            <person name="McLaughlin D.J."/>
            <person name="Morgenstern I."/>
            <person name="Morin E."/>
            <person name="Murat C."/>
            <person name="Nagy L.G."/>
            <person name="Nolan M."/>
            <person name="Ohm R.A."/>
            <person name="Patyshakuliyeva A."/>
            <person name="Rokas A."/>
            <person name="Ruiz-Duenas F.J."/>
            <person name="Sabat G."/>
            <person name="Salamov A."/>
            <person name="Samejima M."/>
            <person name="Schmutz J."/>
            <person name="Slot J.C."/>
            <person name="St John F."/>
            <person name="Stenlid J."/>
            <person name="Sun H."/>
            <person name="Sun S."/>
            <person name="Syed K."/>
            <person name="Tsang A."/>
            <person name="Wiebenga A."/>
            <person name="Young D."/>
            <person name="Pisabarro A."/>
            <person name="Eastwood D.C."/>
            <person name="Martin F."/>
            <person name="Cullen D."/>
            <person name="Grigoriev I.V."/>
            <person name="Hibbett D.S."/>
        </authorList>
    </citation>
    <scope>NUCLEOTIDE SEQUENCE [LARGE SCALE GENOMIC DNA]</scope>
    <source>
        <strain evidence="5">TFB10046</strain>
    </source>
</reference>
<dbReference type="OrthoDB" id="163438at2759"/>
<evidence type="ECO:0000313" key="5">
    <source>
        <dbReference type="Proteomes" id="UP000006514"/>
    </source>
</evidence>
<protein>
    <recommendedName>
        <fullName evidence="3">Nephrocystin 3-like N-terminal domain-containing protein</fullName>
    </recommendedName>
</protein>
<accession>J0D9T0</accession>
<evidence type="ECO:0000259" key="3">
    <source>
        <dbReference type="Pfam" id="PF24883"/>
    </source>
</evidence>
<dbReference type="InParanoid" id="J0D9T0"/>
<name>J0D9T0_AURST</name>
<evidence type="ECO:0000313" key="4">
    <source>
        <dbReference type="EMBL" id="EJD36657.1"/>
    </source>
</evidence>
<dbReference type="KEGG" id="adl:AURDEDRAFT_129920"/>
<dbReference type="Proteomes" id="UP000006514">
    <property type="component" value="Unassembled WGS sequence"/>
</dbReference>
<feature type="region of interest" description="Disordered" evidence="2">
    <location>
        <begin position="38"/>
        <end position="93"/>
    </location>
</feature>
<keyword evidence="5" id="KW-1185">Reference proteome</keyword>
<keyword evidence="1" id="KW-0677">Repeat</keyword>
<evidence type="ECO:0000256" key="2">
    <source>
        <dbReference type="SAM" id="MobiDB-lite"/>
    </source>
</evidence>
<dbReference type="InterPro" id="IPR056884">
    <property type="entry name" value="NPHP3-like_N"/>
</dbReference>
<evidence type="ECO:0000256" key="1">
    <source>
        <dbReference type="ARBA" id="ARBA00022737"/>
    </source>
</evidence>
<feature type="compositionally biased region" description="Polar residues" evidence="2">
    <location>
        <begin position="38"/>
        <end position="48"/>
    </location>
</feature>
<dbReference type="Pfam" id="PF24883">
    <property type="entry name" value="NPHP3_N"/>
    <property type="match status" value="1"/>
</dbReference>
<gene>
    <name evidence="4" type="ORF">AURDEDRAFT_129920</name>
</gene>